<organism evidence="2 3">
    <name type="scientific">Schizopora paradoxa</name>
    <dbReference type="NCBI Taxonomy" id="27342"/>
    <lineage>
        <taxon>Eukaryota</taxon>
        <taxon>Fungi</taxon>
        <taxon>Dikarya</taxon>
        <taxon>Basidiomycota</taxon>
        <taxon>Agaricomycotina</taxon>
        <taxon>Agaricomycetes</taxon>
        <taxon>Hymenochaetales</taxon>
        <taxon>Schizoporaceae</taxon>
        <taxon>Schizopora</taxon>
    </lineage>
</organism>
<dbReference type="InParanoid" id="A0A0H2S161"/>
<gene>
    <name evidence="2" type="ORF">SCHPADRAFT_263221</name>
</gene>
<dbReference type="EMBL" id="KQ085929">
    <property type="protein sequence ID" value="KLO15483.1"/>
    <property type="molecule type" value="Genomic_DNA"/>
</dbReference>
<feature type="compositionally biased region" description="Basic and acidic residues" evidence="1">
    <location>
        <begin position="37"/>
        <end position="61"/>
    </location>
</feature>
<feature type="region of interest" description="Disordered" evidence="1">
    <location>
        <begin position="37"/>
        <end position="69"/>
    </location>
</feature>
<evidence type="ECO:0000313" key="3">
    <source>
        <dbReference type="Proteomes" id="UP000053477"/>
    </source>
</evidence>
<accession>A0A0H2S161</accession>
<name>A0A0H2S161_9AGAM</name>
<keyword evidence="3" id="KW-1185">Reference proteome</keyword>
<dbReference type="AlphaFoldDB" id="A0A0H2S161"/>
<reference evidence="2 3" key="1">
    <citation type="submission" date="2015-04" db="EMBL/GenBank/DDBJ databases">
        <title>Complete genome sequence of Schizopora paradoxa KUC8140, a cosmopolitan wood degrader in East Asia.</title>
        <authorList>
            <consortium name="DOE Joint Genome Institute"/>
            <person name="Min B."/>
            <person name="Park H."/>
            <person name="Jang Y."/>
            <person name="Kim J.-J."/>
            <person name="Kim K.H."/>
            <person name="Pangilinan J."/>
            <person name="Lipzen A."/>
            <person name="Riley R."/>
            <person name="Grigoriev I.V."/>
            <person name="Spatafora J.W."/>
            <person name="Choi I.-G."/>
        </authorList>
    </citation>
    <scope>NUCLEOTIDE SEQUENCE [LARGE SCALE GENOMIC DNA]</scope>
    <source>
        <strain evidence="2 3">KUC8140</strain>
    </source>
</reference>
<proteinExistence type="predicted"/>
<protein>
    <submittedName>
        <fullName evidence="2">Uncharacterized protein</fullName>
    </submittedName>
</protein>
<evidence type="ECO:0000256" key="1">
    <source>
        <dbReference type="SAM" id="MobiDB-lite"/>
    </source>
</evidence>
<evidence type="ECO:0000313" key="2">
    <source>
        <dbReference type="EMBL" id="KLO15483.1"/>
    </source>
</evidence>
<dbReference type="Proteomes" id="UP000053477">
    <property type="component" value="Unassembled WGS sequence"/>
</dbReference>
<sequence>MHDASLEVRHARCFLFLICLLTVFSIGRRRLRPASDIRRRDVSKSGERGRGERESSWRADGRGFGVRRGRSGNDFFVWLCVRRAGCARFVRDARRRPPSLHQPSSTRRLDASKAGARAALLFHFNPPSRCSFARRP</sequence>